<evidence type="ECO:0000313" key="7">
    <source>
        <dbReference type="EMBL" id="EKX33075.1"/>
    </source>
</evidence>
<dbReference type="GO" id="GO:0003714">
    <property type="term" value="F:transcription corepressor activity"/>
    <property type="evidence" value="ECO:0007669"/>
    <property type="project" value="InterPro"/>
</dbReference>
<evidence type="ECO:0000313" key="9">
    <source>
        <dbReference type="Proteomes" id="UP000011087"/>
    </source>
</evidence>
<organism evidence="7">
    <name type="scientific">Guillardia theta (strain CCMP2712)</name>
    <name type="common">Cryptophyte</name>
    <dbReference type="NCBI Taxonomy" id="905079"/>
    <lineage>
        <taxon>Eukaryota</taxon>
        <taxon>Cryptophyceae</taxon>
        <taxon>Pyrenomonadales</taxon>
        <taxon>Geminigeraceae</taxon>
        <taxon>Guillardia</taxon>
    </lineage>
</organism>
<dbReference type="Proteomes" id="UP000011087">
    <property type="component" value="Unassembled WGS sequence"/>
</dbReference>
<sequence>MQKLKETDALDYLNQVKKQFGDNPEIYNKFLDIMKDFKSHAIDTQRVIERVSKLFHGHQSLILGFNTFLPAGYKIEKLATPAAQNKKAAPEFDHAYSYVSKIKARFANQPNVYQQFLQILQRYKDEGYAIAQVKEQVAELFAGHEDLLGEFGNFLPDPSANKPSGVSGAAMPSKAMKKPKVNGLPRHGLVLDYALVPAFCNPARAAVCLTSNSAGVTSSASDRDRQRSCPRRCNSYLSIVFLKLRMMQAPNCYTDFLKCLSLYVQDVLTANELITLLEDLMGGLKHYLGIRDGPNNKYKTNVPISEIDFSNCASMGTSYKCLPADYPLPTCAGRTELCDEVLNDEWVSVPSGSEDYSFTHYRKNQYEESLFKCEDDRFELDMLIETNASAIRAMEPLLESVQECDKDRSRSAKINISSLKAIHYKAIERVYGDHGQEITEHVKRAPRVALSVVLPRLKQKDEEWRKARRDMNRIWREVYKDNYYKSLDHRSFYFKQIDKK</sequence>
<dbReference type="GO" id="GO:0000122">
    <property type="term" value="P:negative regulation of transcription by RNA polymerase II"/>
    <property type="evidence" value="ECO:0007669"/>
    <property type="project" value="TreeGrafter"/>
</dbReference>
<dbReference type="InterPro" id="IPR036600">
    <property type="entry name" value="PAH_sf"/>
</dbReference>
<evidence type="ECO:0000256" key="4">
    <source>
        <dbReference type="ARBA" id="ARBA00023242"/>
    </source>
</evidence>
<dbReference type="PROSITE" id="PS51477">
    <property type="entry name" value="PAH"/>
    <property type="match status" value="2"/>
</dbReference>
<dbReference type="OMA" id="DFANCET"/>
<reference evidence="7 9" key="1">
    <citation type="journal article" date="2012" name="Nature">
        <title>Algal genomes reveal evolutionary mosaicism and the fate of nucleomorphs.</title>
        <authorList>
            <consortium name="DOE Joint Genome Institute"/>
            <person name="Curtis B.A."/>
            <person name="Tanifuji G."/>
            <person name="Burki F."/>
            <person name="Gruber A."/>
            <person name="Irimia M."/>
            <person name="Maruyama S."/>
            <person name="Arias M.C."/>
            <person name="Ball S.G."/>
            <person name="Gile G.H."/>
            <person name="Hirakawa Y."/>
            <person name="Hopkins J.F."/>
            <person name="Kuo A."/>
            <person name="Rensing S.A."/>
            <person name="Schmutz J."/>
            <person name="Symeonidi A."/>
            <person name="Elias M."/>
            <person name="Eveleigh R.J."/>
            <person name="Herman E.K."/>
            <person name="Klute M.J."/>
            <person name="Nakayama T."/>
            <person name="Obornik M."/>
            <person name="Reyes-Prieto A."/>
            <person name="Armbrust E.V."/>
            <person name="Aves S.J."/>
            <person name="Beiko R.G."/>
            <person name="Coutinho P."/>
            <person name="Dacks J.B."/>
            <person name="Durnford D.G."/>
            <person name="Fast N.M."/>
            <person name="Green B.R."/>
            <person name="Grisdale C.J."/>
            <person name="Hempel F."/>
            <person name="Henrissat B."/>
            <person name="Hoppner M.P."/>
            <person name="Ishida K."/>
            <person name="Kim E."/>
            <person name="Koreny L."/>
            <person name="Kroth P.G."/>
            <person name="Liu Y."/>
            <person name="Malik S.B."/>
            <person name="Maier U.G."/>
            <person name="McRose D."/>
            <person name="Mock T."/>
            <person name="Neilson J.A."/>
            <person name="Onodera N.T."/>
            <person name="Poole A.M."/>
            <person name="Pritham E.J."/>
            <person name="Richards T.A."/>
            <person name="Rocap G."/>
            <person name="Roy S.W."/>
            <person name="Sarai C."/>
            <person name="Schaack S."/>
            <person name="Shirato S."/>
            <person name="Slamovits C.H."/>
            <person name="Spencer D.F."/>
            <person name="Suzuki S."/>
            <person name="Worden A.Z."/>
            <person name="Zauner S."/>
            <person name="Barry K."/>
            <person name="Bell C."/>
            <person name="Bharti A.K."/>
            <person name="Crow J.A."/>
            <person name="Grimwood J."/>
            <person name="Kramer R."/>
            <person name="Lindquist E."/>
            <person name="Lucas S."/>
            <person name="Salamov A."/>
            <person name="McFadden G.I."/>
            <person name="Lane C.E."/>
            <person name="Keeling P.J."/>
            <person name="Gray M.W."/>
            <person name="Grigoriev I.V."/>
            <person name="Archibald J.M."/>
        </authorList>
    </citation>
    <scope>NUCLEOTIDE SEQUENCE</scope>
    <source>
        <strain evidence="7 9">CCMP2712</strain>
    </source>
</reference>
<dbReference type="Pfam" id="PF08295">
    <property type="entry name" value="Sin3_corepress"/>
    <property type="match status" value="1"/>
</dbReference>
<dbReference type="InterPro" id="IPR003822">
    <property type="entry name" value="PAH"/>
</dbReference>
<evidence type="ECO:0000256" key="1">
    <source>
        <dbReference type="ARBA" id="ARBA00004123"/>
    </source>
</evidence>
<dbReference type="PaxDb" id="55529-EKX33075"/>
<dbReference type="PANTHER" id="PTHR12346">
    <property type="entry name" value="SIN3B-RELATED"/>
    <property type="match status" value="1"/>
</dbReference>
<keyword evidence="4 5" id="KW-0539">Nucleus</keyword>
<evidence type="ECO:0000256" key="2">
    <source>
        <dbReference type="ARBA" id="ARBA00022491"/>
    </source>
</evidence>
<feature type="domain" description="Histone deacetylase interacting" evidence="6">
    <location>
        <begin position="311"/>
        <end position="411"/>
    </location>
</feature>
<dbReference type="GeneID" id="17289812"/>
<dbReference type="InterPro" id="IPR039774">
    <property type="entry name" value="Sin3-like"/>
</dbReference>
<dbReference type="FunFam" id="1.20.1160.11:FF:000003">
    <property type="entry name" value="Paired amphipathic helix SIN3-like protein"/>
    <property type="match status" value="1"/>
</dbReference>
<dbReference type="SUPFAM" id="SSF47762">
    <property type="entry name" value="PAH2 domain"/>
    <property type="match status" value="3"/>
</dbReference>
<proteinExistence type="predicted"/>
<dbReference type="PANTHER" id="PTHR12346:SF0">
    <property type="entry name" value="SIN3A, ISOFORM G"/>
    <property type="match status" value="1"/>
</dbReference>
<dbReference type="Pfam" id="PF02671">
    <property type="entry name" value="PAH"/>
    <property type="match status" value="2"/>
</dbReference>
<dbReference type="AlphaFoldDB" id="L1IB48"/>
<dbReference type="SMART" id="SM00761">
    <property type="entry name" value="HDAC_interact"/>
    <property type="match status" value="1"/>
</dbReference>
<gene>
    <name evidence="7" type="ORF">GUITHDRAFT_81778</name>
</gene>
<dbReference type="KEGG" id="gtt:GUITHDRAFT_81778"/>
<accession>L1IB48</accession>
<evidence type="ECO:0000313" key="8">
    <source>
        <dbReference type="EnsemblProtists" id="EKX33075"/>
    </source>
</evidence>
<dbReference type="Gene3D" id="1.20.1160.11">
    <property type="entry name" value="Paired amphipathic helix"/>
    <property type="match status" value="3"/>
</dbReference>
<dbReference type="OrthoDB" id="10265969at2759"/>
<evidence type="ECO:0000259" key="6">
    <source>
        <dbReference type="SMART" id="SM00761"/>
    </source>
</evidence>
<dbReference type="FunFam" id="1.20.1160.11:FF:000001">
    <property type="entry name" value="Paired amphipathic helix protein Sin3"/>
    <property type="match status" value="1"/>
</dbReference>
<dbReference type="STRING" id="905079.L1IB48"/>
<dbReference type="HOGENOM" id="CLU_028448_0_0_1"/>
<dbReference type="EnsemblProtists" id="EKX33075">
    <property type="protein sequence ID" value="EKX33075"/>
    <property type="gene ID" value="GUITHDRAFT_81778"/>
</dbReference>
<evidence type="ECO:0000256" key="3">
    <source>
        <dbReference type="ARBA" id="ARBA00022737"/>
    </source>
</evidence>
<dbReference type="GO" id="GO:0000118">
    <property type="term" value="C:histone deacetylase complex"/>
    <property type="evidence" value="ECO:0007669"/>
    <property type="project" value="TreeGrafter"/>
</dbReference>
<dbReference type="InterPro" id="IPR013194">
    <property type="entry name" value="HDAC_interact_dom"/>
</dbReference>
<dbReference type="EMBL" id="JH993157">
    <property type="protein sequence ID" value="EKX33075.1"/>
    <property type="molecule type" value="Genomic_DNA"/>
</dbReference>
<reference evidence="9" key="2">
    <citation type="submission" date="2012-11" db="EMBL/GenBank/DDBJ databases">
        <authorList>
            <person name="Kuo A."/>
            <person name="Curtis B.A."/>
            <person name="Tanifuji G."/>
            <person name="Burki F."/>
            <person name="Gruber A."/>
            <person name="Irimia M."/>
            <person name="Maruyama S."/>
            <person name="Arias M.C."/>
            <person name="Ball S.G."/>
            <person name="Gile G.H."/>
            <person name="Hirakawa Y."/>
            <person name="Hopkins J.F."/>
            <person name="Rensing S.A."/>
            <person name="Schmutz J."/>
            <person name="Symeonidi A."/>
            <person name="Elias M."/>
            <person name="Eveleigh R.J."/>
            <person name="Herman E.K."/>
            <person name="Klute M.J."/>
            <person name="Nakayama T."/>
            <person name="Obornik M."/>
            <person name="Reyes-Prieto A."/>
            <person name="Armbrust E.V."/>
            <person name="Aves S.J."/>
            <person name="Beiko R.G."/>
            <person name="Coutinho P."/>
            <person name="Dacks J.B."/>
            <person name="Durnford D.G."/>
            <person name="Fast N.M."/>
            <person name="Green B.R."/>
            <person name="Grisdale C."/>
            <person name="Hempe F."/>
            <person name="Henrissat B."/>
            <person name="Hoppner M.P."/>
            <person name="Ishida K.-I."/>
            <person name="Kim E."/>
            <person name="Koreny L."/>
            <person name="Kroth P.G."/>
            <person name="Liu Y."/>
            <person name="Malik S.-B."/>
            <person name="Maier U.G."/>
            <person name="McRose D."/>
            <person name="Mock T."/>
            <person name="Neilson J.A."/>
            <person name="Onodera N.T."/>
            <person name="Poole A.M."/>
            <person name="Pritham E.J."/>
            <person name="Richards T.A."/>
            <person name="Rocap G."/>
            <person name="Roy S.W."/>
            <person name="Sarai C."/>
            <person name="Schaack S."/>
            <person name="Shirato S."/>
            <person name="Slamovits C.H."/>
            <person name="Spencer D.F."/>
            <person name="Suzuki S."/>
            <person name="Worden A.Z."/>
            <person name="Zauner S."/>
            <person name="Barry K."/>
            <person name="Bell C."/>
            <person name="Bharti A.K."/>
            <person name="Crow J.A."/>
            <person name="Grimwood J."/>
            <person name="Kramer R."/>
            <person name="Lindquist E."/>
            <person name="Lucas S."/>
            <person name="Salamov A."/>
            <person name="McFadden G.I."/>
            <person name="Lane C.E."/>
            <person name="Keeling P.J."/>
            <person name="Gray M.W."/>
            <person name="Grigoriev I.V."/>
            <person name="Archibald J.M."/>
        </authorList>
    </citation>
    <scope>NUCLEOTIDE SEQUENCE</scope>
    <source>
        <strain evidence="9">CCMP2712</strain>
    </source>
</reference>
<protein>
    <recommendedName>
        <fullName evidence="6">Histone deacetylase interacting domain-containing protein</fullName>
    </recommendedName>
</protein>
<name>L1IB48_GUITC</name>
<dbReference type="eggNOG" id="KOG4204">
    <property type="taxonomic scope" value="Eukaryota"/>
</dbReference>
<dbReference type="RefSeq" id="XP_005820055.1">
    <property type="nucleotide sequence ID" value="XM_005819998.1"/>
</dbReference>
<keyword evidence="3" id="KW-0677">Repeat</keyword>
<reference evidence="8" key="3">
    <citation type="submission" date="2016-03" db="UniProtKB">
        <authorList>
            <consortium name="EnsemblProtists"/>
        </authorList>
    </citation>
    <scope>IDENTIFICATION</scope>
</reference>
<keyword evidence="9" id="KW-1185">Reference proteome</keyword>
<comment type="subcellular location">
    <subcellularLocation>
        <location evidence="1 5">Nucleus</location>
    </subcellularLocation>
</comment>
<evidence type="ECO:0000256" key="5">
    <source>
        <dbReference type="PROSITE-ProRule" id="PRU00810"/>
    </source>
</evidence>
<feature type="non-terminal residue" evidence="7">
    <location>
        <position position="500"/>
    </location>
</feature>
<dbReference type="GO" id="GO:0000785">
    <property type="term" value="C:chromatin"/>
    <property type="evidence" value="ECO:0007669"/>
    <property type="project" value="TreeGrafter"/>
</dbReference>
<keyword evidence="2" id="KW-0678">Repressor</keyword>